<gene>
    <name evidence="2" type="ORF">SAMN05216190_112120</name>
</gene>
<protein>
    <submittedName>
        <fullName evidence="2">Acetyltransferase, GNAT family</fullName>
    </submittedName>
</protein>
<dbReference type="PANTHER" id="PTHR43451">
    <property type="entry name" value="ACETYLTRANSFERASE (GNAT) FAMILY PROTEIN"/>
    <property type="match status" value="1"/>
</dbReference>
<dbReference type="Pfam" id="PF13673">
    <property type="entry name" value="Acetyltransf_10"/>
    <property type="match status" value="1"/>
</dbReference>
<dbReference type="OrthoDB" id="5355033at2"/>
<dbReference type="CDD" id="cd04301">
    <property type="entry name" value="NAT_SF"/>
    <property type="match status" value="1"/>
</dbReference>
<dbReference type="Proteomes" id="UP000198784">
    <property type="component" value="Unassembled WGS sequence"/>
</dbReference>
<proteinExistence type="predicted"/>
<evidence type="ECO:0000313" key="2">
    <source>
        <dbReference type="EMBL" id="SFP54726.1"/>
    </source>
</evidence>
<dbReference type="InterPro" id="IPR016181">
    <property type="entry name" value="Acyl_CoA_acyltransferase"/>
</dbReference>
<organism evidence="2 3">
    <name type="scientific">Pseudomonas borbori</name>
    <dbReference type="NCBI Taxonomy" id="289003"/>
    <lineage>
        <taxon>Bacteria</taxon>
        <taxon>Pseudomonadati</taxon>
        <taxon>Pseudomonadota</taxon>
        <taxon>Gammaproteobacteria</taxon>
        <taxon>Pseudomonadales</taxon>
        <taxon>Pseudomonadaceae</taxon>
        <taxon>Pseudomonas</taxon>
    </lineage>
</organism>
<dbReference type="EMBL" id="FOWX01000012">
    <property type="protein sequence ID" value="SFP54726.1"/>
    <property type="molecule type" value="Genomic_DNA"/>
</dbReference>
<dbReference type="InterPro" id="IPR000182">
    <property type="entry name" value="GNAT_dom"/>
</dbReference>
<dbReference type="PANTHER" id="PTHR43451:SF1">
    <property type="entry name" value="ACETYLTRANSFERASE"/>
    <property type="match status" value="1"/>
</dbReference>
<evidence type="ECO:0000259" key="1">
    <source>
        <dbReference type="PROSITE" id="PS51186"/>
    </source>
</evidence>
<sequence length="161" mass="17683">MPSHPSFTLRAYHAQDLQALVELFSASVHRLGAADYDQAQRQAWAPAQADMPAWQTRLAGLELLIAEENRQLAGFIGFTRDGHIDLLFTAPQHARQGVATALYAAAQMRMQAAGVTSAYTEASLTARPFFARQGFSVEQAQTVARGAVTLQRFAMRKPLRP</sequence>
<dbReference type="GO" id="GO:0016747">
    <property type="term" value="F:acyltransferase activity, transferring groups other than amino-acyl groups"/>
    <property type="evidence" value="ECO:0007669"/>
    <property type="project" value="InterPro"/>
</dbReference>
<dbReference type="RefSeq" id="WP_090500918.1">
    <property type="nucleotide sequence ID" value="NZ_FOWX01000012.1"/>
</dbReference>
<dbReference type="Gene3D" id="3.40.630.30">
    <property type="match status" value="1"/>
</dbReference>
<dbReference type="SUPFAM" id="SSF55729">
    <property type="entry name" value="Acyl-CoA N-acyltransferases (Nat)"/>
    <property type="match status" value="1"/>
</dbReference>
<dbReference type="PROSITE" id="PS51186">
    <property type="entry name" value="GNAT"/>
    <property type="match status" value="1"/>
</dbReference>
<keyword evidence="2" id="KW-0808">Transferase</keyword>
<name>A0A1I5R9N4_9PSED</name>
<feature type="domain" description="N-acetyltransferase" evidence="1">
    <location>
        <begin position="7"/>
        <end position="160"/>
    </location>
</feature>
<evidence type="ECO:0000313" key="3">
    <source>
        <dbReference type="Proteomes" id="UP000198784"/>
    </source>
</evidence>
<accession>A0A1I5R9N4</accession>
<dbReference type="STRING" id="289003.SAMN05216190_112120"/>
<dbReference type="AlphaFoldDB" id="A0A1I5R9N4"/>
<reference evidence="3" key="1">
    <citation type="submission" date="2016-10" db="EMBL/GenBank/DDBJ databases">
        <authorList>
            <person name="Varghese N."/>
            <person name="Submissions S."/>
        </authorList>
    </citation>
    <scope>NUCLEOTIDE SEQUENCE [LARGE SCALE GENOMIC DNA]</scope>
    <source>
        <strain evidence="3">DSM 17834</strain>
    </source>
</reference>
<keyword evidence="3" id="KW-1185">Reference proteome</keyword>
<dbReference type="InterPro" id="IPR052564">
    <property type="entry name" value="N-acetyltrans/Recomb-assoc"/>
</dbReference>